<dbReference type="Proteomes" id="UP000054047">
    <property type="component" value="Unassembled WGS sequence"/>
</dbReference>
<evidence type="ECO:0000256" key="1">
    <source>
        <dbReference type="SAM" id="MobiDB-lite"/>
    </source>
</evidence>
<keyword evidence="3" id="KW-1185">Reference proteome</keyword>
<accession>A0A0C2CSR6</accession>
<dbReference type="EMBL" id="KN742688">
    <property type="protein sequence ID" value="KIH52837.1"/>
    <property type="molecule type" value="Genomic_DNA"/>
</dbReference>
<organism evidence="2 3">
    <name type="scientific">Ancylostoma duodenale</name>
    <dbReference type="NCBI Taxonomy" id="51022"/>
    <lineage>
        <taxon>Eukaryota</taxon>
        <taxon>Metazoa</taxon>
        <taxon>Ecdysozoa</taxon>
        <taxon>Nematoda</taxon>
        <taxon>Chromadorea</taxon>
        <taxon>Rhabditida</taxon>
        <taxon>Rhabditina</taxon>
        <taxon>Rhabditomorpha</taxon>
        <taxon>Strongyloidea</taxon>
        <taxon>Ancylostomatidae</taxon>
        <taxon>Ancylostomatinae</taxon>
        <taxon>Ancylostoma</taxon>
    </lineage>
</organism>
<sequence>MNDSQTVFLTIDIAFALRTKRTRGGMGGASLSAAALGRREGRVPSSSAERSLSCTSASDFVQVVCQISILITMARLHRFPLKMGCVNSTDQHAKLRSKHIDEQVGHANK</sequence>
<protein>
    <submittedName>
        <fullName evidence="2">Uncharacterized protein</fullName>
    </submittedName>
</protein>
<reference evidence="2 3" key="1">
    <citation type="submission" date="2013-12" db="EMBL/GenBank/DDBJ databases">
        <title>Draft genome of the parsitic nematode Ancylostoma duodenale.</title>
        <authorList>
            <person name="Mitreva M."/>
        </authorList>
    </citation>
    <scope>NUCLEOTIDE SEQUENCE [LARGE SCALE GENOMIC DNA]</scope>
    <source>
        <strain evidence="2 3">Zhejiang</strain>
    </source>
</reference>
<name>A0A0C2CSR6_9BILA</name>
<dbReference type="AlphaFoldDB" id="A0A0C2CSR6"/>
<evidence type="ECO:0000313" key="3">
    <source>
        <dbReference type="Proteomes" id="UP000054047"/>
    </source>
</evidence>
<evidence type="ECO:0000313" key="2">
    <source>
        <dbReference type="EMBL" id="KIH52837.1"/>
    </source>
</evidence>
<feature type="region of interest" description="Disordered" evidence="1">
    <location>
        <begin position="25"/>
        <end position="48"/>
    </location>
</feature>
<gene>
    <name evidence="2" type="ORF">ANCDUO_17053</name>
</gene>
<proteinExistence type="predicted"/>